<gene>
    <name evidence="1" type="ORF">SDC9_133344</name>
</gene>
<reference evidence="1" key="1">
    <citation type="submission" date="2019-08" db="EMBL/GenBank/DDBJ databases">
        <authorList>
            <person name="Kucharzyk K."/>
            <person name="Murdoch R.W."/>
            <person name="Higgins S."/>
            <person name="Loffler F."/>
        </authorList>
    </citation>
    <scope>NUCLEOTIDE SEQUENCE</scope>
</reference>
<dbReference type="AlphaFoldDB" id="A0A645DAJ4"/>
<protein>
    <submittedName>
        <fullName evidence="1">Uncharacterized protein</fullName>
    </submittedName>
</protein>
<evidence type="ECO:0000313" key="1">
    <source>
        <dbReference type="EMBL" id="MPM86255.1"/>
    </source>
</evidence>
<proteinExistence type="predicted"/>
<dbReference type="EMBL" id="VSSQ01034349">
    <property type="protein sequence ID" value="MPM86255.1"/>
    <property type="molecule type" value="Genomic_DNA"/>
</dbReference>
<comment type="caution">
    <text evidence="1">The sequence shown here is derived from an EMBL/GenBank/DDBJ whole genome shotgun (WGS) entry which is preliminary data.</text>
</comment>
<name>A0A645DAJ4_9ZZZZ</name>
<accession>A0A645DAJ4</accession>
<sequence length="99" mass="11219">MQTVNGICSNGHSRIKAKREIRTPNIVINRFGNRYNIDAHGSKLSSGFLRTITTDAHHTINTQLTDMLLNKGRLVYIGRNALLFERFFTRSTQNSTALI</sequence>
<organism evidence="1">
    <name type="scientific">bioreactor metagenome</name>
    <dbReference type="NCBI Taxonomy" id="1076179"/>
    <lineage>
        <taxon>unclassified sequences</taxon>
        <taxon>metagenomes</taxon>
        <taxon>ecological metagenomes</taxon>
    </lineage>
</organism>